<organism evidence="10 11">
    <name type="scientific">Henosepilachna vigintioctopunctata</name>
    <dbReference type="NCBI Taxonomy" id="420089"/>
    <lineage>
        <taxon>Eukaryota</taxon>
        <taxon>Metazoa</taxon>
        <taxon>Ecdysozoa</taxon>
        <taxon>Arthropoda</taxon>
        <taxon>Hexapoda</taxon>
        <taxon>Insecta</taxon>
        <taxon>Pterygota</taxon>
        <taxon>Neoptera</taxon>
        <taxon>Endopterygota</taxon>
        <taxon>Coleoptera</taxon>
        <taxon>Polyphaga</taxon>
        <taxon>Cucujiformia</taxon>
        <taxon>Coccinelloidea</taxon>
        <taxon>Coccinellidae</taxon>
        <taxon>Epilachninae</taxon>
        <taxon>Epilachnini</taxon>
        <taxon>Henosepilachna</taxon>
    </lineage>
</organism>
<keyword evidence="11" id="KW-1185">Reference proteome</keyword>
<dbReference type="GO" id="GO:0030234">
    <property type="term" value="F:enzyme regulator activity"/>
    <property type="evidence" value="ECO:0007669"/>
    <property type="project" value="TreeGrafter"/>
</dbReference>
<dbReference type="GO" id="GO:0006750">
    <property type="term" value="P:glutathione biosynthetic process"/>
    <property type="evidence" value="ECO:0007669"/>
    <property type="project" value="UniProtKB-KW"/>
</dbReference>
<dbReference type="Gene3D" id="3.20.20.100">
    <property type="entry name" value="NADP-dependent oxidoreductase domain"/>
    <property type="match status" value="1"/>
</dbReference>
<comment type="pathway">
    <text evidence="1">Sulfur metabolism; glutathione biosynthesis; glutathione from L-cysteine and L-glutamate: step 1/2.</text>
</comment>
<dbReference type="InterPro" id="IPR023210">
    <property type="entry name" value="NADP_OxRdtase_dom"/>
</dbReference>
<evidence type="ECO:0000256" key="4">
    <source>
        <dbReference type="ARBA" id="ARBA00022684"/>
    </source>
</evidence>
<dbReference type="Pfam" id="PF00248">
    <property type="entry name" value="Aldo_ket_red"/>
    <property type="match status" value="1"/>
</dbReference>
<protein>
    <recommendedName>
        <fullName evidence="7">GCS light chain</fullName>
    </recommendedName>
    <alternativeName>
        <fullName evidence="5">Gamma-ECS regulatory subunit</fullName>
    </alternativeName>
    <alternativeName>
        <fullName evidence="8">Gamma-glutamylcysteine synthetase regulatory subunit</fullName>
    </alternativeName>
    <alternativeName>
        <fullName evidence="6">Glutamate--cysteine ligase modifier subunit</fullName>
    </alternativeName>
</protein>
<dbReference type="EMBL" id="JARQZJ010000132">
    <property type="protein sequence ID" value="KAK9892082.1"/>
    <property type="molecule type" value="Genomic_DNA"/>
</dbReference>
<evidence type="ECO:0000256" key="1">
    <source>
        <dbReference type="ARBA" id="ARBA00005006"/>
    </source>
</evidence>
<reference evidence="10 11" key="1">
    <citation type="submission" date="2023-03" db="EMBL/GenBank/DDBJ databases">
        <title>Genome insight into feeding habits of ladybird beetles.</title>
        <authorList>
            <person name="Li H.-S."/>
            <person name="Huang Y.-H."/>
            <person name="Pang H."/>
        </authorList>
    </citation>
    <scope>NUCLEOTIDE SEQUENCE [LARGE SCALE GENOMIC DNA]</scope>
    <source>
        <strain evidence="10">SYSU_2023b</strain>
        <tissue evidence="10">Whole body</tissue>
    </source>
</reference>
<dbReference type="InterPro" id="IPR036812">
    <property type="entry name" value="NAD(P)_OxRdtase_dom_sf"/>
</dbReference>
<feature type="domain" description="NADP-dependent oxidoreductase" evidence="9">
    <location>
        <begin position="97"/>
        <end position="205"/>
    </location>
</feature>
<sequence>MAFSSDHLVQVDNIIINTGNILSLNDITKKSVQNPSEELIEALNITIKEYQNGHTDSQPDQPLIVSRPNDDSFNKISEHDNSDLKFGFKIFLTNGDPALLIDSVEKALIMLNVTSVNNVIIAFDHKKSDVSEIKSIWTALEAYVLQHKINKIGIADVEEEIFRALYDWSSVKPSIIQINLSTCCVVPPTLQSFCKDHDIQLLTHSDPTDILPKASLDVVIGKEFFLKWVLRFLVHIKCRGVLTTKGYLLRLAK</sequence>
<dbReference type="AlphaFoldDB" id="A0AAW1VI84"/>
<evidence type="ECO:0000313" key="11">
    <source>
        <dbReference type="Proteomes" id="UP001431783"/>
    </source>
</evidence>
<keyword evidence="4" id="KW-0317">Glutathione biosynthesis</keyword>
<evidence type="ECO:0000259" key="9">
    <source>
        <dbReference type="Pfam" id="PF00248"/>
    </source>
</evidence>
<accession>A0AAW1VI84</accession>
<evidence type="ECO:0000313" key="10">
    <source>
        <dbReference type="EMBL" id="KAK9892082.1"/>
    </source>
</evidence>
<dbReference type="Proteomes" id="UP001431783">
    <property type="component" value="Unassembled WGS sequence"/>
</dbReference>
<dbReference type="GO" id="GO:0035226">
    <property type="term" value="F:glutamate-cysteine ligase catalytic subunit binding"/>
    <property type="evidence" value="ECO:0007669"/>
    <property type="project" value="InterPro"/>
</dbReference>
<evidence type="ECO:0000256" key="7">
    <source>
        <dbReference type="ARBA" id="ARBA00031732"/>
    </source>
</evidence>
<comment type="caution">
    <text evidence="10">The sequence shown here is derived from an EMBL/GenBank/DDBJ whole genome shotgun (WGS) entry which is preliminary data.</text>
</comment>
<proteinExistence type="inferred from homology"/>
<dbReference type="GO" id="GO:0017109">
    <property type="term" value="C:glutamate-cysteine ligase complex"/>
    <property type="evidence" value="ECO:0007669"/>
    <property type="project" value="TreeGrafter"/>
</dbReference>
<gene>
    <name evidence="10" type="ORF">WA026_018284</name>
</gene>
<evidence type="ECO:0000256" key="5">
    <source>
        <dbReference type="ARBA" id="ARBA00030406"/>
    </source>
</evidence>
<comment type="similarity">
    <text evidence="2">Belongs to the aldo/keto reductase family. Glutamate--cysteine ligase light chain subfamily.</text>
</comment>
<evidence type="ECO:0000256" key="6">
    <source>
        <dbReference type="ARBA" id="ARBA00031154"/>
    </source>
</evidence>
<name>A0AAW1VI84_9CUCU</name>
<comment type="subunit">
    <text evidence="3">Heterodimer of a catalytic heavy chain and a regulatory light chain.</text>
</comment>
<evidence type="ECO:0000256" key="3">
    <source>
        <dbReference type="ARBA" id="ARBA00011532"/>
    </source>
</evidence>
<dbReference type="SUPFAM" id="SSF51430">
    <property type="entry name" value="NAD(P)-linked oxidoreductase"/>
    <property type="match status" value="1"/>
</dbReference>
<dbReference type="PANTHER" id="PTHR13295">
    <property type="entry name" value="GLUTAMATE CYSTEINE LIGASE REGULATORY SUBUNIT"/>
    <property type="match status" value="1"/>
</dbReference>
<evidence type="ECO:0000256" key="2">
    <source>
        <dbReference type="ARBA" id="ARBA00008612"/>
    </source>
</evidence>
<dbReference type="InterPro" id="IPR032963">
    <property type="entry name" value="Gclm"/>
</dbReference>
<dbReference type="PANTHER" id="PTHR13295:SF4">
    <property type="entry name" value="GLUTAMATE--CYSTEINE LIGASE REGULATORY SUBUNIT"/>
    <property type="match status" value="1"/>
</dbReference>
<evidence type="ECO:0000256" key="8">
    <source>
        <dbReference type="ARBA" id="ARBA00032926"/>
    </source>
</evidence>